<dbReference type="EMBL" id="CM026427">
    <property type="protein sequence ID" value="KAG0570755.1"/>
    <property type="molecule type" value="Genomic_DNA"/>
</dbReference>
<evidence type="ECO:0000313" key="2">
    <source>
        <dbReference type="Proteomes" id="UP000822688"/>
    </source>
</evidence>
<dbReference type="AlphaFoldDB" id="A0A8T0HHN3"/>
<name>A0A8T0HHN3_CERPU</name>
<reference evidence="1 2" key="1">
    <citation type="submission" date="2020-06" db="EMBL/GenBank/DDBJ databases">
        <title>WGS assembly of Ceratodon purpureus strain R40.</title>
        <authorList>
            <person name="Carey S.B."/>
            <person name="Jenkins J."/>
            <person name="Shu S."/>
            <person name="Lovell J.T."/>
            <person name="Sreedasyam A."/>
            <person name="Maumus F."/>
            <person name="Tiley G.P."/>
            <person name="Fernandez-Pozo N."/>
            <person name="Barry K."/>
            <person name="Chen C."/>
            <person name="Wang M."/>
            <person name="Lipzen A."/>
            <person name="Daum C."/>
            <person name="Saski C.A."/>
            <person name="Payton A.C."/>
            <person name="Mcbreen J.C."/>
            <person name="Conrad R.E."/>
            <person name="Kollar L.M."/>
            <person name="Olsson S."/>
            <person name="Huttunen S."/>
            <person name="Landis J.B."/>
            <person name="Wickett N.J."/>
            <person name="Johnson M.G."/>
            <person name="Rensing S.A."/>
            <person name="Grimwood J."/>
            <person name="Schmutz J."/>
            <person name="Mcdaniel S.F."/>
        </authorList>
    </citation>
    <scope>NUCLEOTIDE SEQUENCE [LARGE SCALE GENOMIC DNA]</scope>
    <source>
        <strain evidence="1 2">R40</strain>
    </source>
</reference>
<keyword evidence="2" id="KW-1185">Reference proteome</keyword>
<protein>
    <submittedName>
        <fullName evidence="1">Uncharacterized protein</fullName>
    </submittedName>
</protein>
<gene>
    <name evidence="1" type="ORF">KC19_6G185100</name>
</gene>
<comment type="caution">
    <text evidence="1">The sequence shown here is derived from an EMBL/GenBank/DDBJ whole genome shotgun (WGS) entry which is preliminary data.</text>
</comment>
<accession>A0A8T0HHN3</accession>
<sequence length="122" mass="14188">MMAYGASERSVRLLWRYGILEYLLPLQARKLNISILTGSNGAHPHAHKRVTPCSSSMLLDSRSKSRERLRGFIGLGFEMKMGYLRFIYWHSRFNLSGLYYIGYVEYDNDLAQLLHRLNISQT</sequence>
<dbReference type="Proteomes" id="UP000822688">
    <property type="component" value="Chromosome 6"/>
</dbReference>
<proteinExistence type="predicted"/>
<organism evidence="1 2">
    <name type="scientific">Ceratodon purpureus</name>
    <name type="common">Fire moss</name>
    <name type="synonym">Dicranum purpureum</name>
    <dbReference type="NCBI Taxonomy" id="3225"/>
    <lineage>
        <taxon>Eukaryota</taxon>
        <taxon>Viridiplantae</taxon>
        <taxon>Streptophyta</taxon>
        <taxon>Embryophyta</taxon>
        <taxon>Bryophyta</taxon>
        <taxon>Bryophytina</taxon>
        <taxon>Bryopsida</taxon>
        <taxon>Dicranidae</taxon>
        <taxon>Pseudoditrichales</taxon>
        <taxon>Ditrichaceae</taxon>
        <taxon>Ceratodon</taxon>
    </lineage>
</organism>
<evidence type="ECO:0000313" key="1">
    <source>
        <dbReference type="EMBL" id="KAG0570755.1"/>
    </source>
</evidence>